<dbReference type="EC" id="1.1.1.100" evidence="2"/>
<evidence type="ECO:0000313" key="9">
    <source>
        <dbReference type="Proteomes" id="UP000323011"/>
    </source>
</evidence>
<dbReference type="Proteomes" id="UP000323011">
    <property type="component" value="Unassembled WGS sequence"/>
</dbReference>
<dbReference type="Gene3D" id="3.40.50.720">
    <property type="entry name" value="NAD(P)-binding Rossmann-like Domain"/>
    <property type="match status" value="1"/>
</dbReference>
<dbReference type="OMA" id="WGQRFPP"/>
<dbReference type="InterPro" id="IPR002347">
    <property type="entry name" value="SDR_fam"/>
</dbReference>
<evidence type="ECO:0000313" key="7">
    <source>
        <dbReference type="EMBL" id="KAA0173292.1"/>
    </source>
</evidence>
<dbReference type="EMBL" id="VLTO01000035">
    <property type="protein sequence ID" value="KAA0173292.1"/>
    <property type="molecule type" value="Genomic_DNA"/>
</dbReference>
<evidence type="ECO:0000313" key="10">
    <source>
        <dbReference type="Proteomes" id="UP000325113"/>
    </source>
</evidence>
<dbReference type="PRINTS" id="PR00081">
    <property type="entry name" value="GDHRDH"/>
</dbReference>
<reference evidence="8 9" key="1">
    <citation type="submission" date="2019-07" db="EMBL/GenBank/DDBJ databases">
        <title>Genomes of Cafeteria roenbergensis.</title>
        <authorList>
            <person name="Fischer M.G."/>
            <person name="Hackl T."/>
            <person name="Roman M."/>
        </authorList>
    </citation>
    <scope>NUCLEOTIDE SEQUENCE [LARGE SCALE GENOMIC DNA]</scope>
    <source>
        <strain evidence="4 9">BVI</strain>
        <strain evidence="5 10">Cflag</strain>
        <strain evidence="7 8">E4-10P</strain>
        <strain evidence="6">RCC970-E3</strain>
    </source>
</reference>
<dbReference type="EMBL" id="VLTN01000023">
    <property type="protein sequence ID" value="KAA0152039.1"/>
    <property type="molecule type" value="Genomic_DNA"/>
</dbReference>
<dbReference type="EMBL" id="VLTM01000009">
    <property type="protein sequence ID" value="KAA0166287.1"/>
    <property type="molecule type" value="Genomic_DNA"/>
</dbReference>
<evidence type="ECO:0000313" key="4">
    <source>
        <dbReference type="EMBL" id="KAA0152039.1"/>
    </source>
</evidence>
<dbReference type="GO" id="GO:0004316">
    <property type="term" value="F:3-oxoacyl-[acyl-carrier-protein] reductase (NADPH) activity"/>
    <property type="evidence" value="ECO:0007669"/>
    <property type="project" value="UniProtKB-EC"/>
</dbReference>
<evidence type="ECO:0000313" key="6">
    <source>
        <dbReference type="EMBL" id="KAA0168166.1"/>
    </source>
</evidence>
<keyword evidence="9" id="KW-1185">Reference proteome</keyword>
<dbReference type="Pfam" id="PF00106">
    <property type="entry name" value="adh_short"/>
    <property type="match status" value="1"/>
</dbReference>
<dbReference type="FunFam" id="3.40.50.720:FF:000084">
    <property type="entry name" value="Short-chain dehydrogenase reductase"/>
    <property type="match status" value="1"/>
</dbReference>
<dbReference type="Proteomes" id="UP000325113">
    <property type="component" value="Unassembled WGS sequence"/>
</dbReference>
<evidence type="ECO:0000256" key="1">
    <source>
        <dbReference type="ARBA" id="ARBA00006484"/>
    </source>
</evidence>
<accession>A0A5A8CHC5</accession>
<comment type="catalytic activity">
    <reaction evidence="3">
        <text>a (3R)-hydroxyacyl-[ACP] + NADP(+) = a 3-oxoacyl-[ACP] + NADPH + H(+)</text>
        <dbReference type="Rhea" id="RHEA:17397"/>
        <dbReference type="Rhea" id="RHEA-COMP:9916"/>
        <dbReference type="Rhea" id="RHEA-COMP:9945"/>
        <dbReference type="ChEBI" id="CHEBI:15378"/>
        <dbReference type="ChEBI" id="CHEBI:57783"/>
        <dbReference type="ChEBI" id="CHEBI:58349"/>
        <dbReference type="ChEBI" id="CHEBI:78776"/>
        <dbReference type="ChEBI" id="CHEBI:78827"/>
        <dbReference type="EC" id="1.1.1.100"/>
    </reaction>
</comment>
<protein>
    <recommendedName>
        <fullName evidence="2">3-oxoacyl-[acyl-carrier-protein] reductase</fullName>
        <ecNumber evidence="2">1.1.1.100</ecNumber>
    </recommendedName>
</protein>
<sequence>MAASAPSPGAALADLFGLSGKLALVTGANAGIGKAIALKLAVAGATVIVNGRSDKATAAAVDQINEAAAASGGSAIAAVADLSTVEGNAALVSAVEATGQPLDVLVCNVGVYRTIDYADTTDEDWEDYFKTNIMSTVRPCRSFLPGMIERDAGGRVIIVSSEAAFKPVPEMVAYSVTKAAQVNLARGLAEQTKGTSVTVNALLPGPTATEGVASYFEGLAKKDGKPAAEVIKAYFASREPASLKQGLLDPNEVANTALFLASKASSATNGASVRAEGGLYRSI</sequence>
<dbReference type="PANTHER" id="PTHR42879">
    <property type="entry name" value="3-OXOACYL-(ACYL-CARRIER-PROTEIN) REDUCTASE"/>
    <property type="match status" value="1"/>
</dbReference>
<dbReference type="OrthoDB" id="1393670at2759"/>
<name>A0A5A8CHC5_CAFRO</name>
<dbReference type="InterPro" id="IPR036291">
    <property type="entry name" value="NAD(P)-bd_dom_sf"/>
</dbReference>
<proteinExistence type="inferred from homology"/>
<comment type="similarity">
    <text evidence="1">Belongs to the short-chain dehydrogenases/reductases (SDR) family.</text>
</comment>
<dbReference type="InterPro" id="IPR050259">
    <property type="entry name" value="SDR"/>
</dbReference>
<dbReference type="Proteomes" id="UP000324907">
    <property type="component" value="Unassembled WGS sequence"/>
</dbReference>
<evidence type="ECO:0000313" key="8">
    <source>
        <dbReference type="Proteomes" id="UP000322899"/>
    </source>
</evidence>
<evidence type="ECO:0000256" key="2">
    <source>
        <dbReference type="ARBA" id="ARBA00012948"/>
    </source>
</evidence>
<dbReference type="AlphaFoldDB" id="A0A5A8CHC5"/>
<gene>
    <name evidence="7" type="ORF">FNF27_05218</name>
    <name evidence="6" type="ORF">FNF28_02585</name>
    <name evidence="4" type="ORF">FNF29_04153</name>
    <name evidence="5" type="ORF">FNF31_01513</name>
</gene>
<evidence type="ECO:0000256" key="3">
    <source>
        <dbReference type="ARBA" id="ARBA00048508"/>
    </source>
</evidence>
<dbReference type="CDD" id="cd05233">
    <property type="entry name" value="SDR_c"/>
    <property type="match status" value="1"/>
</dbReference>
<evidence type="ECO:0000313" key="5">
    <source>
        <dbReference type="EMBL" id="KAA0166287.1"/>
    </source>
</evidence>
<dbReference type="SUPFAM" id="SSF51735">
    <property type="entry name" value="NAD(P)-binding Rossmann-fold domains"/>
    <property type="match status" value="1"/>
</dbReference>
<organism evidence="4 9">
    <name type="scientific">Cafeteria roenbergensis</name>
    <name type="common">Marine flagellate</name>
    <dbReference type="NCBI Taxonomy" id="33653"/>
    <lineage>
        <taxon>Eukaryota</taxon>
        <taxon>Sar</taxon>
        <taxon>Stramenopiles</taxon>
        <taxon>Bigyra</taxon>
        <taxon>Opalozoa</taxon>
        <taxon>Bicosoecida</taxon>
        <taxon>Cafeteriaceae</taxon>
        <taxon>Cafeteria</taxon>
    </lineage>
</organism>
<dbReference type="EMBL" id="VLTL01000030">
    <property type="protein sequence ID" value="KAA0168166.1"/>
    <property type="molecule type" value="Genomic_DNA"/>
</dbReference>
<comment type="caution">
    <text evidence="4">The sequence shown here is derived from an EMBL/GenBank/DDBJ whole genome shotgun (WGS) entry which is preliminary data.</text>
</comment>
<dbReference type="Proteomes" id="UP000322899">
    <property type="component" value="Unassembled WGS sequence"/>
</dbReference>